<dbReference type="InterPro" id="IPR029787">
    <property type="entry name" value="Nucleotide_cyclase"/>
</dbReference>
<dbReference type="Pfam" id="PF00990">
    <property type="entry name" value="GGDEF"/>
    <property type="match status" value="1"/>
</dbReference>
<dbReference type="RefSeq" id="WP_093389177.1">
    <property type="nucleotide sequence ID" value="NZ_FOTW01000018.1"/>
</dbReference>
<reference evidence="4 5" key="1">
    <citation type="submission" date="2016-10" db="EMBL/GenBank/DDBJ databases">
        <authorList>
            <person name="de Groot N.N."/>
        </authorList>
    </citation>
    <scope>NUCLEOTIDE SEQUENCE [LARGE SCALE GENOMIC DNA]</scope>
    <source>
        <strain evidence="4 5">ATCC 43154</strain>
    </source>
</reference>
<dbReference type="Gene3D" id="3.30.70.270">
    <property type="match status" value="1"/>
</dbReference>
<dbReference type="GO" id="GO:0003824">
    <property type="term" value="F:catalytic activity"/>
    <property type="evidence" value="ECO:0007669"/>
    <property type="project" value="UniProtKB-ARBA"/>
</dbReference>
<organism evidence="4 5">
    <name type="scientific">Rugamonas rubra</name>
    <dbReference type="NCBI Taxonomy" id="758825"/>
    <lineage>
        <taxon>Bacteria</taxon>
        <taxon>Pseudomonadati</taxon>
        <taxon>Pseudomonadota</taxon>
        <taxon>Betaproteobacteria</taxon>
        <taxon>Burkholderiales</taxon>
        <taxon>Oxalobacteraceae</taxon>
        <taxon>Telluria group</taxon>
        <taxon>Rugamonas</taxon>
    </lineage>
</organism>
<dbReference type="FunFam" id="3.30.70.270:FF:000001">
    <property type="entry name" value="Diguanylate cyclase domain protein"/>
    <property type="match status" value="1"/>
</dbReference>
<name>A0A1I4Q2C4_9BURK</name>
<dbReference type="OrthoDB" id="9812260at2"/>
<dbReference type="GO" id="GO:0007165">
    <property type="term" value="P:signal transduction"/>
    <property type="evidence" value="ECO:0007669"/>
    <property type="project" value="InterPro"/>
</dbReference>
<dbReference type="InterPro" id="IPR033417">
    <property type="entry name" value="CHASE8"/>
</dbReference>
<evidence type="ECO:0000259" key="2">
    <source>
        <dbReference type="PROSITE" id="PS50885"/>
    </source>
</evidence>
<dbReference type="PROSITE" id="PS50885">
    <property type="entry name" value="HAMP"/>
    <property type="match status" value="1"/>
</dbReference>
<dbReference type="PANTHER" id="PTHR46663">
    <property type="entry name" value="DIGUANYLATE CYCLASE DGCT-RELATED"/>
    <property type="match status" value="1"/>
</dbReference>
<gene>
    <name evidence="4" type="ORF">SAMN02982985_03691</name>
</gene>
<sequence length="421" mass="44811">MTPLPPHPPHSPRPSLDQVLTRAHRRVACIAVALAGLALTVAGLGALRFYSEQNLRLVARSLSYTVEAAVVFDDAQAAQEALALIGGHEDVAELEVGNIEGRVLARWSPGAPGAGARLEQTLAGWLIPSPLLFPVLHDGQAVGQIRLVPLGRGLLQYLLSGLACVCLCLAISIAVAARLARRMQAEITGPLRDLAGVAHRVRCDRSFGLRVPDAGIAELNALNGDFNALLDELEAWQRHQQKEHATLSHRASHDSLTGLSNRAMLESELAKALAEAAAEDGLVALLYLDSDRFKEINDQYGHAAGDAVLVNIAARIKTLLRSNDLVARLGGDEFAILLRPLRHGADALAIADQIIAAMAQPIHLPGGDNIYTSLSIGVALYPQHGADPAAMLLAADEAMYQAKQRRRGSRHVAGPPHTIPG</sequence>
<evidence type="ECO:0000313" key="4">
    <source>
        <dbReference type="EMBL" id="SFM34016.1"/>
    </source>
</evidence>
<feature type="transmembrane region" description="Helical" evidence="1">
    <location>
        <begin position="27"/>
        <end position="50"/>
    </location>
</feature>
<evidence type="ECO:0000256" key="1">
    <source>
        <dbReference type="SAM" id="Phobius"/>
    </source>
</evidence>
<dbReference type="PANTHER" id="PTHR46663:SF2">
    <property type="entry name" value="GGDEF DOMAIN-CONTAINING PROTEIN"/>
    <property type="match status" value="1"/>
</dbReference>
<feature type="domain" description="HAMP" evidence="2">
    <location>
        <begin position="185"/>
        <end position="238"/>
    </location>
</feature>
<dbReference type="NCBIfam" id="TIGR00254">
    <property type="entry name" value="GGDEF"/>
    <property type="match status" value="1"/>
</dbReference>
<keyword evidence="5" id="KW-1185">Reference proteome</keyword>
<dbReference type="InterPro" id="IPR043128">
    <property type="entry name" value="Rev_trsase/Diguanyl_cyclase"/>
</dbReference>
<dbReference type="AlphaFoldDB" id="A0A1I4Q2C4"/>
<dbReference type="InterPro" id="IPR003660">
    <property type="entry name" value="HAMP_dom"/>
</dbReference>
<dbReference type="Proteomes" id="UP000199470">
    <property type="component" value="Unassembled WGS sequence"/>
</dbReference>
<evidence type="ECO:0000313" key="5">
    <source>
        <dbReference type="Proteomes" id="UP000199470"/>
    </source>
</evidence>
<feature type="domain" description="GGDEF" evidence="3">
    <location>
        <begin position="281"/>
        <end position="415"/>
    </location>
</feature>
<evidence type="ECO:0000259" key="3">
    <source>
        <dbReference type="PROSITE" id="PS50887"/>
    </source>
</evidence>
<feature type="transmembrane region" description="Helical" evidence="1">
    <location>
        <begin position="154"/>
        <end position="177"/>
    </location>
</feature>
<dbReference type="GO" id="GO:0016020">
    <property type="term" value="C:membrane"/>
    <property type="evidence" value="ECO:0007669"/>
    <property type="project" value="InterPro"/>
</dbReference>
<dbReference type="SMART" id="SM00304">
    <property type="entry name" value="HAMP"/>
    <property type="match status" value="1"/>
</dbReference>
<dbReference type="Pfam" id="PF17152">
    <property type="entry name" value="CHASE8"/>
    <property type="match status" value="1"/>
</dbReference>
<protein>
    <submittedName>
        <fullName evidence="4">Diguanylate cyclase (GGDEF) domain-containing protein</fullName>
    </submittedName>
</protein>
<accession>A0A1I4Q2C4</accession>
<keyword evidence="1" id="KW-0472">Membrane</keyword>
<keyword evidence="1" id="KW-1133">Transmembrane helix</keyword>
<dbReference type="CDD" id="cd01949">
    <property type="entry name" value="GGDEF"/>
    <property type="match status" value="1"/>
</dbReference>
<dbReference type="SUPFAM" id="SSF55073">
    <property type="entry name" value="Nucleotide cyclase"/>
    <property type="match status" value="1"/>
</dbReference>
<dbReference type="EMBL" id="FOTW01000018">
    <property type="protein sequence ID" value="SFM34016.1"/>
    <property type="molecule type" value="Genomic_DNA"/>
</dbReference>
<proteinExistence type="predicted"/>
<dbReference type="InterPro" id="IPR052163">
    <property type="entry name" value="DGC-Regulatory_Protein"/>
</dbReference>
<dbReference type="STRING" id="758825.SAMN02982985_03691"/>
<dbReference type="InterPro" id="IPR000160">
    <property type="entry name" value="GGDEF_dom"/>
</dbReference>
<dbReference type="SMART" id="SM00267">
    <property type="entry name" value="GGDEF"/>
    <property type="match status" value="1"/>
</dbReference>
<keyword evidence="1" id="KW-0812">Transmembrane</keyword>
<dbReference type="PROSITE" id="PS50887">
    <property type="entry name" value="GGDEF"/>
    <property type="match status" value="1"/>
</dbReference>